<evidence type="ECO:0000313" key="1">
    <source>
        <dbReference type="EMBL" id="GGF39173.1"/>
    </source>
</evidence>
<evidence type="ECO:0000313" key="2">
    <source>
        <dbReference type="Proteomes" id="UP000632454"/>
    </source>
</evidence>
<dbReference type="Proteomes" id="UP000632454">
    <property type="component" value="Unassembled WGS sequence"/>
</dbReference>
<name>A0ABQ1V4Y2_9NOCA</name>
<proteinExistence type="predicted"/>
<protein>
    <recommendedName>
        <fullName evidence="3">Minor tail protein</fullName>
    </recommendedName>
</protein>
<sequence>MSVYDMAKIELVADDDSAVISGGGFDRRDIKLSVDPDDLFSDELDLKIIESAFAPGGMAGAEEYPVRTLTLPFNLYDTGDGIEAAVSRFRKLWRSGRTLQWQVTTGESGLRLLLLRRSQGIKFSPSQDWNLVGYAKAVVTAVALNPFYESAPLTMTVTNPTSGQNTFWLPVTNPTDRRGWPEFSLEPNGAPTIFSFPDFSFGNEQEIDPKWTPGQFATRMIVTPSISQRWSVMSDPLMDTYLAADLSNANGQMGAIEPLFWVPPYTGLDAPVMLPVVINGPAGSKVKFTMRRWWSAESGLE</sequence>
<organism evidence="1 2">
    <name type="scientific">Williamsia phyllosphaerae</name>
    <dbReference type="NCBI Taxonomy" id="885042"/>
    <lineage>
        <taxon>Bacteria</taxon>
        <taxon>Bacillati</taxon>
        <taxon>Actinomycetota</taxon>
        <taxon>Actinomycetes</taxon>
        <taxon>Mycobacteriales</taxon>
        <taxon>Nocardiaceae</taxon>
        <taxon>Williamsia</taxon>
    </lineage>
</organism>
<keyword evidence="2" id="KW-1185">Reference proteome</keyword>
<dbReference type="EMBL" id="BMCS01000003">
    <property type="protein sequence ID" value="GGF39173.1"/>
    <property type="molecule type" value="Genomic_DNA"/>
</dbReference>
<evidence type="ECO:0008006" key="3">
    <source>
        <dbReference type="Google" id="ProtNLM"/>
    </source>
</evidence>
<accession>A0ABQ1V4Y2</accession>
<comment type="caution">
    <text evidence="1">The sequence shown here is derived from an EMBL/GenBank/DDBJ whole genome shotgun (WGS) entry which is preliminary data.</text>
</comment>
<gene>
    <name evidence="1" type="ORF">GCM10007298_38580</name>
</gene>
<reference evidence="2" key="1">
    <citation type="journal article" date="2019" name="Int. J. Syst. Evol. Microbiol.">
        <title>The Global Catalogue of Microorganisms (GCM) 10K type strain sequencing project: providing services to taxonomists for standard genome sequencing and annotation.</title>
        <authorList>
            <consortium name="The Broad Institute Genomics Platform"/>
            <consortium name="The Broad Institute Genome Sequencing Center for Infectious Disease"/>
            <person name="Wu L."/>
            <person name="Ma J."/>
        </authorList>
    </citation>
    <scope>NUCLEOTIDE SEQUENCE [LARGE SCALE GENOMIC DNA]</scope>
    <source>
        <strain evidence="2">CCM 7855</strain>
    </source>
</reference>